<organism evidence="2 3">
    <name type="scientific">Candidatus Nucleicultrix amoebiphila FS5</name>
    <dbReference type="NCBI Taxonomy" id="1414854"/>
    <lineage>
        <taxon>Bacteria</taxon>
        <taxon>Pseudomonadati</taxon>
        <taxon>Pseudomonadota</taxon>
        <taxon>Alphaproteobacteria</taxon>
        <taxon>Holosporales</taxon>
        <taxon>Candidatus Nucleicultricaceae</taxon>
        <taxon>Candidatus Nucleicultrix</taxon>
    </lineage>
</organism>
<dbReference type="Proteomes" id="UP000237351">
    <property type="component" value="Chromosome"/>
</dbReference>
<dbReference type="RefSeq" id="WP_198157272.1">
    <property type="nucleotide sequence ID" value="NZ_CP008743.1"/>
</dbReference>
<feature type="domain" description="TraK N-terminal" evidence="1">
    <location>
        <begin position="24"/>
        <end position="111"/>
    </location>
</feature>
<dbReference type="STRING" id="1414854.GQ61_05080"/>
<reference evidence="2 3" key="1">
    <citation type="submission" date="2014-06" db="EMBL/GenBank/DDBJ databases">
        <title>The genome of the endonuclear symbiont Nucleicultrix amoebiphila.</title>
        <authorList>
            <person name="Schulz F."/>
            <person name="Horn M."/>
        </authorList>
    </citation>
    <scope>NUCLEOTIDE SEQUENCE [LARGE SCALE GENOMIC DNA]</scope>
    <source>
        <strain evidence="2 3">FS5</strain>
    </source>
</reference>
<dbReference type="KEGG" id="naf:GQ61_05080"/>
<gene>
    <name evidence="2" type="ORF">GQ61_05080</name>
</gene>
<protein>
    <recommendedName>
        <fullName evidence="1">TraK N-terminal domain-containing protein</fullName>
    </recommendedName>
</protein>
<dbReference type="InterPro" id="IPR010563">
    <property type="entry name" value="TraK_N"/>
</dbReference>
<evidence type="ECO:0000259" key="1">
    <source>
        <dbReference type="Pfam" id="PF06586"/>
    </source>
</evidence>
<proteinExistence type="predicted"/>
<accession>A0A1W6N4R0</accession>
<evidence type="ECO:0000313" key="2">
    <source>
        <dbReference type="EMBL" id="ARN84771.1"/>
    </source>
</evidence>
<keyword evidence="3" id="KW-1185">Reference proteome</keyword>
<evidence type="ECO:0000313" key="3">
    <source>
        <dbReference type="Proteomes" id="UP000237351"/>
    </source>
</evidence>
<sequence>MFRKFMLLTTLLSSECLIAAHEIDPSTVLKLPISNKGLTRVSVDKDIIQDIFAYPGDMEEYIKLHGSGHVFIAGEGIKKPFSLTVITRAGLTQDLELSTASMASSPIILVSPEVLPSVTEEDIRGWLIDFSKGFVPQGFKHIECLKKVRRGESLEAVPFKTWRRDFYEVTLYRVTSSSSEALMLNPERLTHSGEAALFAQSSLNPHESTNLFIITKKKA</sequence>
<dbReference type="Pfam" id="PF06586">
    <property type="entry name" value="TraK_N"/>
    <property type="match status" value="1"/>
</dbReference>
<name>A0A1W6N4R0_9PROT</name>
<dbReference type="AlphaFoldDB" id="A0A1W6N4R0"/>
<dbReference type="EMBL" id="CP008743">
    <property type="protein sequence ID" value="ARN84771.1"/>
    <property type="molecule type" value="Genomic_DNA"/>
</dbReference>